<organism evidence="1">
    <name type="scientific">Graphocephala atropunctata</name>
    <dbReference type="NCBI Taxonomy" id="36148"/>
    <lineage>
        <taxon>Eukaryota</taxon>
        <taxon>Metazoa</taxon>
        <taxon>Ecdysozoa</taxon>
        <taxon>Arthropoda</taxon>
        <taxon>Hexapoda</taxon>
        <taxon>Insecta</taxon>
        <taxon>Pterygota</taxon>
        <taxon>Neoptera</taxon>
        <taxon>Paraneoptera</taxon>
        <taxon>Hemiptera</taxon>
        <taxon>Auchenorrhyncha</taxon>
        <taxon>Membracoidea</taxon>
        <taxon>Cicadellidae</taxon>
        <taxon>Cicadellinae</taxon>
        <taxon>Cicadellini</taxon>
        <taxon>Graphocephala</taxon>
    </lineage>
</organism>
<sequence>EPEEEQDVVLNNNNHLLTSLLHLSDHSHCNGGLLGNTIRNNTQCRRPSCAATSNNLLSPQGSLRSRANSGCCQLPQVAWVGGGTLARQNSLSGGSSCSNQNSQLLPPTLPAVQIAKVSSPHNSGRDLSAHNLSEGYSKTLNKLVECPPSPAPLSSTLLTLGSGAGEG</sequence>
<gene>
    <name evidence="1" type="ORF">g.52444</name>
</gene>
<dbReference type="AlphaFoldDB" id="A0A1B6KWE5"/>
<proteinExistence type="predicted"/>
<name>A0A1B6KWE5_9HEMI</name>
<evidence type="ECO:0000313" key="1">
    <source>
        <dbReference type="EMBL" id="JAT15769.1"/>
    </source>
</evidence>
<reference evidence="1" key="1">
    <citation type="submission" date="2015-11" db="EMBL/GenBank/DDBJ databases">
        <title>De novo transcriptome assembly of four potential Pierce s Disease insect vectors from Arizona vineyards.</title>
        <authorList>
            <person name="Tassone E.E."/>
        </authorList>
    </citation>
    <scope>NUCLEOTIDE SEQUENCE</scope>
</reference>
<feature type="non-terminal residue" evidence="1">
    <location>
        <position position="1"/>
    </location>
</feature>
<accession>A0A1B6KWE5</accession>
<feature type="non-terminal residue" evidence="1">
    <location>
        <position position="167"/>
    </location>
</feature>
<dbReference type="EMBL" id="GEBQ01024208">
    <property type="protein sequence ID" value="JAT15769.1"/>
    <property type="molecule type" value="Transcribed_RNA"/>
</dbReference>
<protein>
    <submittedName>
        <fullName evidence="1">Uncharacterized protein</fullName>
    </submittedName>
</protein>